<protein>
    <recommendedName>
        <fullName evidence="3">snRNA-activating protein complex subunit 3</fullName>
    </recommendedName>
    <alternativeName>
        <fullName evidence="10">Small nuclear RNA-activating complex polypeptide 3</fullName>
    </alternativeName>
</protein>
<evidence type="ECO:0000256" key="2">
    <source>
        <dbReference type="ARBA" id="ARBA00010410"/>
    </source>
</evidence>
<name>A0A6F9DU75_9ASCI</name>
<evidence type="ECO:0000256" key="9">
    <source>
        <dbReference type="ARBA" id="ARBA00025958"/>
    </source>
</evidence>
<gene>
    <name evidence="11" type="primary">Snapc3</name>
</gene>
<comment type="subunit">
    <text evidence="9">Part of the SNAPc complex composed of 5 subunits: SNAPC1, SNAPC2, SNAPC3, SNAPC4 and SNAPC5. SNAPC3 interacts with SNAPC1.</text>
</comment>
<evidence type="ECO:0000313" key="11">
    <source>
        <dbReference type="EMBL" id="CAB3266425.1"/>
    </source>
</evidence>
<dbReference type="GO" id="GO:0005634">
    <property type="term" value="C:nucleus"/>
    <property type="evidence" value="ECO:0007669"/>
    <property type="project" value="UniProtKB-SubCell"/>
</dbReference>
<evidence type="ECO:0000256" key="4">
    <source>
        <dbReference type="ARBA" id="ARBA00023015"/>
    </source>
</evidence>
<keyword evidence="5" id="KW-0238">DNA-binding</keyword>
<reference evidence="11" key="1">
    <citation type="submission" date="2020-04" db="EMBL/GenBank/DDBJ databases">
        <authorList>
            <person name="Neveu A P."/>
        </authorList>
    </citation>
    <scope>NUCLEOTIDE SEQUENCE</scope>
    <source>
        <tissue evidence="11">Whole embryo</tissue>
    </source>
</reference>
<dbReference type="GO" id="GO:0001006">
    <property type="term" value="F:RNA polymerase III type 3 promoter sequence-specific DNA binding"/>
    <property type="evidence" value="ECO:0007669"/>
    <property type="project" value="TreeGrafter"/>
</dbReference>
<dbReference type="EMBL" id="LR790563">
    <property type="protein sequence ID" value="CAB3266425.1"/>
    <property type="molecule type" value="mRNA"/>
</dbReference>
<dbReference type="AlphaFoldDB" id="A0A6F9DU75"/>
<evidence type="ECO:0000256" key="6">
    <source>
        <dbReference type="ARBA" id="ARBA00023163"/>
    </source>
</evidence>
<keyword evidence="7" id="KW-0539">Nucleus</keyword>
<keyword evidence="4" id="KW-0805">Transcription regulation</keyword>
<evidence type="ECO:0000256" key="1">
    <source>
        <dbReference type="ARBA" id="ARBA00004123"/>
    </source>
</evidence>
<keyword evidence="6" id="KW-0804">Transcription</keyword>
<comment type="similarity">
    <text evidence="2">Belongs to the SNAPC3/SRD2 family.</text>
</comment>
<dbReference type="InterPro" id="IPR022042">
    <property type="entry name" value="snRNA-activating_su3"/>
</dbReference>
<dbReference type="Pfam" id="PF12251">
    <property type="entry name" value="SNAPC3"/>
    <property type="match status" value="1"/>
</dbReference>
<dbReference type="GO" id="GO:0003681">
    <property type="term" value="F:bent DNA binding"/>
    <property type="evidence" value="ECO:0007669"/>
    <property type="project" value="TreeGrafter"/>
</dbReference>
<evidence type="ECO:0000256" key="3">
    <source>
        <dbReference type="ARBA" id="ARBA00013634"/>
    </source>
</evidence>
<dbReference type="GO" id="GO:0001046">
    <property type="term" value="F:core promoter sequence-specific DNA binding"/>
    <property type="evidence" value="ECO:0007669"/>
    <property type="project" value="TreeGrafter"/>
</dbReference>
<organism evidence="11">
    <name type="scientific">Phallusia mammillata</name>
    <dbReference type="NCBI Taxonomy" id="59560"/>
    <lineage>
        <taxon>Eukaryota</taxon>
        <taxon>Metazoa</taxon>
        <taxon>Chordata</taxon>
        <taxon>Tunicata</taxon>
        <taxon>Ascidiacea</taxon>
        <taxon>Phlebobranchia</taxon>
        <taxon>Ascidiidae</taxon>
        <taxon>Phallusia</taxon>
    </lineage>
</organism>
<evidence type="ECO:0000256" key="7">
    <source>
        <dbReference type="ARBA" id="ARBA00023242"/>
    </source>
</evidence>
<comment type="function">
    <text evidence="8">Part of the SNAPc complex required for the transcription of both RNA polymerase II and III small-nuclear RNA genes. Binds to the proximal sequence element (PSE), a non-TATA-box basal promoter element common to these 2 types of genes. Recruits TBP and BRF2 to the U6 snRNA TATA box.</text>
</comment>
<dbReference type="PANTHER" id="PTHR13421:SF16">
    <property type="entry name" value="SNRNA-ACTIVATING PROTEIN COMPLEX SUBUNIT 3"/>
    <property type="match status" value="1"/>
</dbReference>
<accession>A0A6F9DU75</accession>
<evidence type="ECO:0000256" key="10">
    <source>
        <dbReference type="ARBA" id="ARBA00029606"/>
    </source>
</evidence>
<dbReference type="PANTHER" id="PTHR13421">
    <property type="entry name" value="SNRNA-ACTIVATING PROTEIN COMPLEX SUBUNIT 3"/>
    <property type="match status" value="1"/>
</dbReference>
<dbReference type="GO" id="GO:0042795">
    <property type="term" value="P:snRNA transcription by RNA polymerase II"/>
    <property type="evidence" value="ECO:0007669"/>
    <property type="project" value="TreeGrafter"/>
</dbReference>
<dbReference type="GO" id="GO:0042796">
    <property type="term" value="P:snRNA transcription by RNA polymerase III"/>
    <property type="evidence" value="ECO:0007669"/>
    <property type="project" value="TreeGrafter"/>
</dbReference>
<dbReference type="GO" id="GO:0019185">
    <property type="term" value="C:snRNA-activating protein complex"/>
    <property type="evidence" value="ECO:0007669"/>
    <property type="project" value="TreeGrafter"/>
</dbReference>
<dbReference type="GO" id="GO:0000978">
    <property type="term" value="F:RNA polymerase II cis-regulatory region sequence-specific DNA binding"/>
    <property type="evidence" value="ECO:0007669"/>
    <property type="project" value="TreeGrafter"/>
</dbReference>
<sequence>MPKLNLIGQQRELITLAEEHGYISPLVHIGQFESDCKLLLSEEDMDPTKKEEFSVENLSKAMKVDEETVEELEQVCSPSSLYCARESEVINWDSSELIPKNTGLVTLEHWRKSAYHPEKGKPVLLRSKYNEIDCELRARLETIKVKSPEDQVSYPNVVLTVCVNFSKNIRDYKNCSVDFYALGSQKLTKLRDKIPCDFDLQPIGHFTDNPNHPTDIKLKDVCPSSFFLIENTFFNDTRPPCIELSKNILKWAKENETSVPENCNELSMGDCTFNDLKLRLGYPYLYCHQGNCEHLVVFKDIRLLNSSDCQSRSAYPIAVSRAKFRTFPCKLCNLYLPKWVTRNDSLSTDDPTFFCDNCFKKLHYDRQGNKIGDFIAFPHVNICTLEY</sequence>
<evidence type="ECO:0000256" key="5">
    <source>
        <dbReference type="ARBA" id="ARBA00023125"/>
    </source>
</evidence>
<proteinExistence type="evidence at transcript level"/>
<comment type="subcellular location">
    <subcellularLocation>
        <location evidence="1">Nucleus</location>
    </subcellularLocation>
</comment>
<evidence type="ECO:0000256" key="8">
    <source>
        <dbReference type="ARBA" id="ARBA00025193"/>
    </source>
</evidence>